<keyword evidence="1" id="KW-1133">Transmembrane helix</keyword>
<dbReference type="EMBL" id="LCCU01000003">
    <property type="protein sequence ID" value="KKS39230.1"/>
    <property type="molecule type" value="Genomic_DNA"/>
</dbReference>
<organism evidence="2 3">
    <name type="scientific">candidate division WWE3 bacterium GW2011_GWF1_42_14</name>
    <dbReference type="NCBI Taxonomy" id="1619138"/>
    <lineage>
        <taxon>Bacteria</taxon>
        <taxon>Katanobacteria</taxon>
    </lineage>
</organism>
<evidence type="ECO:0000256" key="1">
    <source>
        <dbReference type="SAM" id="Phobius"/>
    </source>
</evidence>
<accession>A0A0G0YRI2</accession>
<dbReference type="AlphaFoldDB" id="A0A0G0YRI2"/>
<evidence type="ECO:0008006" key="4">
    <source>
        <dbReference type="Google" id="ProtNLM"/>
    </source>
</evidence>
<keyword evidence="1" id="KW-0812">Transmembrane</keyword>
<sequence>MSYIKVLVTVALIITLAGIAGYAGYIYLAIKTFSDEVVNIVENVEKRVEVESVSESTAMYKNPEEPKHGYQAAPVVNVKNESYFVSGNDRETLCNQINVEERRVEEDRVQIGYILSSMRYEYYAVLTLKGYTIGDFTVTTDSVITVPQWTSSGGASDDTKNDWRRFKDAVVAHENEHQSILVENATEFVNTLNNLGYYPTETALNVAVEGLYDAAYKQLREEQENFDEEYENEPFQHFCENH</sequence>
<keyword evidence="1" id="KW-0472">Membrane</keyword>
<name>A0A0G0YRI2_UNCKA</name>
<reference evidence="2 3" key="1">
    <citation type="journal article" date="2015" name="Nature">
        <title>rRNA introns, odd ribosomes, and small enigmatic genomes across a large radiation of phyla.</title>
        <authorList>
            <person name="Brown C.T."/>
            <person name="Hug L.A."/>
            <person name="Thomas B.C."/>
            <person name="Sharon I."/>
            <person name="Castelle C.J."/>
            <person name="Singh A."/>
            <person name="Wilkins M.J."/>
            <person name="Williams K.H."/>
            <person name="Banfield J.F."/>
        </authorList>
    </citation>
    <scope>NUCLEOTIDE SEQUENCE [LARGE SCALE GENOMIC DNA]</scope>
</reference>
<proteinExistence type="predicted"/>
<dbReference type="Proteomes" id="UP000033847">
    <property type="component" value="Unassembled WGS sequence"/>
</dbReference>
<protein>
    <recommendedName>
        <fullName evidence="4">DUF922 domain-containing protein</fullName>
    </recommendedName>
</protein>
<gene>
    <name evidence="2" type="ORF">UV00_C0003G0062</name>
</gene>
<dbReference type="Pfam" id="PF06037">
    <property type="entry name" value="DUF922"/>
    <property type="match status" value="1"/>
</dbReference>
<feature type="transmembrane region" description="Helical" evidence="1">
    <location>
        <begin position="6"/>
        <end position="28"/>
    </location>
</feature>
<evidence type="ECO:0000313" key="3">
    <source>
        <dbReference type="Proteomes" id="UP000033847"/>
    </source>
</evidence>
<evidence type="ECO:0000313" key="2">
    <source>
        <dbReference type="EMBL" id="KKS39230.1"/>
    </source>
</evidence>
<dbReference type="InterPro" id="IPR010321">
    <property type="entry name" value="DUF922"/>
</dbReference>
<comment type="caution">
    <text evidence="2">The sequence shown here is derived from an EMBL/GenBank/DDBJ whole genome shotgun (WGS) entry which is preliminary data.</text>
</comment>